<feature type="domain" description="DNA2/NAM7 helicase helicase" evidence="1">
    <location>
        <begin position="65"/>
        <end position="183"/>
    </location>
</feature>
<dbReference type="InterPro" id="IPR027417">
    <property type="entry name" value="P-loop_NTPase"/>
</dbReference>
<dbReference type="GO" id="GO:0003724">
    <property type="term" value="F:RNA helicase activity"/>
    <property type="evidence" value="ECO:0007669"/>
    <property type="project" value="TreeGrafter"/>
</dbReference>
<dbReference type="Pfam" id="PF13086">
    <property type="entry name" value="AAA_11"/>
    <property type="match status" value="1"/>
</dbReference>
<evidence type="ECO:0000313" key="4">
    <source>
        <dbReference type="Proteomes" id="UP000479000"/>
    </source>
</evidence>
<dbReference type="OrthoDB" id="6513042at2759"/>
<dbReference type="GO" id="GO:0000184">
    <property type="term" value="P:nuclear-transcribed mRNA catabolic process, nonsense-mediated decay"/>
    <property type="evidence" value="ECO:0007669"/>
    <property type="project" value="TreeGrafter"/>
</dbReference>
<gene>
    <name evidence="3" type="ORF">NTEN_LOCUS12020</name>
</gene>
<dbReference type="Gene3D" id="3.40.50.300">
    <property type="entry name" value="P-loop containing nucleotide triphosphate hydrolases"/>
    <property type="match status" value="1"/>
</dbReference>
<dbReference type="CDD" id="cd18808">
    <property type="entry name" value="SF1_C_Upf1"/>
    <property type="match status" value="1"/>
</dbReference>
<dbReference type="GO" id="GO:0005737">
    <property type="term" value="C:cytoplasm"/>
    <property type="evidence" value="ECO:0007669"/>
    <property type="project" value="TreeGrafter"/>
</dbReference>
<evidence type="ECO:0008006" key="5">
    <source>
        <dbReference type="Google" id="ProtNLM"/>
    </source>
</evidence>
<dbReference type="PANTHER" id="PTHR10887">
    <property type="entry name" value="DNA2/NAM7 HELICASE FAMILY"/>
    <property type="match status" value="1"/>
</dbReference>
<dbReference type="Gene3D" id="6.10.140.1240">
    <property type="match status" value="1"/>
</dbReference>
<feature type="non-terminal residue" evidence="3">
    <location>
        <position position="510"/>
    </location>
</feature>
<feature type="domain" description="DNA2/NAM7 helicase-like C-terminal" evidence="2">
    <location>
        <begin position="195"/>
        <end position="368"/>
    </location>
</feature>
<protein>
    <recommendedName>
        <fullName evidence="5">DNA2/NAM7 helicase-like C-terminal domain-containing protein</fullName>
    </recommendedName>
</protein>
<evidence type="ECO:0000259" key="2">
    <source>
        <dbReference type="Pfam" id="PF13087"/>
    </source>
</evidence>
<evidence type="ECO:0000313" key="3">
    <source>
        <dbReference type="EMBL" id="CAB0006543.1"/>
    </source>
</evidence>
<dbReference type="InterPro" id="IPR041677">
    <property type="entry name" value="DNA2/NAM7_AAA_11"/>
</dbReference>
<name>A0A6H5GT38_9HEMI</name>
<dbReference type="EMBL" id="CADCXU010017731">
    <property type="protein sequence ID" value="CAB0006543.1"/>
    <property type="molecule type" value="Genomic_DNA"/>
</dbReference>
<keyword evidence="4" id="KW-1185">Reference proteome</keyword>
<accession>A0A6H5GT38</accession>
<dbReference type="Proteomes" id="UP000479000">
    <property type="component" value="Unassembled WGS sequence"/>
</dbReference>
<sequence length="510" mass="57622">MEELWRDNADATFSDLEKPGVDEEPQQVLLRYEDGYQYQNIFGPLVKLEADYDKRLKESQTQDNVDVRWDVGLNKKIIAYFTLAKSDGGKPMVSNSELQKLQQLKDETGELSSVDEKRYRTLKKCAEKELLDAADVICCTCVGAGDPRLTRLKFHSILIDESMQATEPECMVPVILGAKQVSLAVIIKERKLTKIEFPWPVQEKPMLFYVTQGQEEIAGSGTSYLNRTEAANVEKMTTRFLRAGVKPEQIGVITPYEGQRAYLVSLELFFGVFLEFVKPQSLNAALNPAKCHSLQVQYMQYQGALPAKLYQEIEVASVDAFQGREKDLIIMSCVRSNEHQGIGFLNDPRRLNVALTRAKYGIIIVGNPKVLSKQPLWNHLLNFYKEQKVLVEGPLNNLKESQIQFAKPKQIINTANPGSHFMSTTVYDAREAIVPGSIYDRSGNSNPPNYFPRPGAGTLDMFSRPHDPINYISSERAQATISNMPVPLGMFMNMSHVPPRFYNQHQQAVQ</sequence>
<proteinExistence type="predicted"/>
<dbReference type="PANTHER" id="PTHR10887:SF364">
    <property type="entry name" value="REGULATOR OF NONSENSE TRANSCRIPTS 1"/>
    <property type="match status" value="1"/>
</dbReference>
<evidence type="ECO:0000259" key="1">
    <source>
        <dbReference type="Pfam" id="PF13086"/>
    </source>
</evidence>
<dbReference type="Pfam" id="PF13087">
    <property type="entry name" value="AAA_12"/>
    <property type="match status" value="1"/>
</dbReference>
<dbReference type="InterPro" id="IPR047187">
    <property type="entry name" value="SF1_C_Upf1"/>
</dbReference>
<dbReference type="InterPro" id="IPR045055">
    <property type="entry name" value="DNA2/NAM7-like"/>
</dbReference>
<reference evidence="3 4" key="1">
    <citation type="submission" date="2020-02" db="EMBL/GenBank/DDBJ databases">
        <authorList>
            <person name="Ferguson B K."/>
        </authorList>
    </citation>
    <scope>NUCLEOTIDE SEQUENCE [LARGE SCALE GENOMIC DNA]</scope>
</reference>
<dbReference type="InterPro" id="IPR041679">
    <property type="entry name" value="DNA2/NAM7-like_C"/>
</dbReference>
<organism evidence="3 4">
    <name type="scientific">Nesidiocoris tenuis</name>
    <dbReference type="NCBI Taxonomy" id="355587"/>
    <lineage>
        <taxon>Eukaryota</taxon>
        <taxon>Metazoa</taxon>
        <taxon>Ecdysozoa</taxon>
        <taxon>Arthropoda</taxon>
        <taxon>Hexapoda</taxon>
        <taxon>Insecta</taxon>
        <taxon>Pterygota</taxon>
        <taxon>Neoptera</taxon>
        <taxon>Paraneoptera</taxon>
        <taxon>Hemiptera</taxon>
        <taxon>Heteroptera</taxon>
        <taxon>Panheteroptera</taxon>
        <taxon>Cimicomorpha</taxon>
        <taxon>Miridae</taxon>
        <taxon>Dicyphina</taxon>
        <taxon>Nesidiocoris</taxon>
    </lineage>
</organism>
<dbReference type="AlphaFoldDB" id="A0A6H5GT38"/>
<dbReference type="SUPFAM" id="SSF52540">
    <property type="entry name" value="P-loop containing nucleoside triphosphate hydrolases"/>
    <property type="match status" value="1"/>
</dbReference>